<comment type="similarity">
    <text evidence="2">Belongs to the short-chain dehydrogenases/reductases (SDR) family.</text>
</comment>
<dbReference type="OrthoDB" id="191139at2759"/>
<dbReference type="Proteomes" id="UP000728032">
    <property type="component" value="Unassembled WGS sequence"/>
</dbReference>
<evidence type="ECO:0000256" key="2">
    <source>
        <dbReference type="RuleBase" id="RU000363"/>
    </source>
</evidence>
<evidence type="ECO:0000313" key="4">
    <source>
        <dbReference type="Proteomes" id="UP000728032"/>
    </source>
</evidence>
<proteinExistence type="inferred from homology"/>
<dbReference type="InterPro" id="IPR036291">
    <property type="entry name" value="NAD(P)-bd_dom_sf"/>
</dbReference>
<keyword evidence="1" id="KW-0560">Oxidoreductase</keyword>
<sequence>MLWFSMSEFLSVFLCLRRRYSSDKRVDGQVVVITVVSAKKPHFNTLQLDLCSLQSVRHFAKELSQLESKVDILINNAGVMICPEWQTTDGFEMQFGTNHLEIQMSEFLSVFLCLRRRYSSDKRVDGQVVVITGGNSGIGKETAFQLTLRGAKVYIGCRDMRKGDMAVHDIQAMNPKADITALQLDLCSLQSVRHFAKELSQLESKVDILINNAGVMICPEWQTTDGFEMQFGTNHLGHFLLTLHLIPLMKSPTKARIINLSSVFHTIGEINFQNINLRNGAYNPYQAYANSKLCNVIFTKQLATRLQGTGITAYCLHPGVVKTQLFQHKLWAQFLIHLLFMSPEMGCQTTLYCALDDQLANESGFYYDNCRRVSPNRMVRRATDDSIGRQLWELSADLVALETRLNI</sequence>
<dbReference type="SUPFAM" id="SSF51735">
    <property type="entry name" value="NAD(P)-binding Rossmann-fold domains"/>
    <property type="match status" value="2"/>
</dbReference>
<keyword evidence="4" id="KW-1185">Reference proteome</keyword>
<dbReference type="PANTHER" id="PTHR43157">
    <property type="entry name" value="PHOSPHATIDYLINOSITOL-GLYCAN BIOSYNTHESIS CLASS F PROTEIN-RELATED"/>
    <property type="match status" value="1"/>
</dbReference>
<dbReference type="Gene3D" id="3.40.50.720">
    <property type="entry name" value="NAD(P)-binding Rossmann-like Domain"/>
    <property type="match status" value="2"/>
</dbReference>
<accession>A0A7R9QTB0</accession>
<dbReference type="GO" id="GO:0016491">
    <property type="term" value="F:oxidoreductase activity"/>
    <property type="evidence" value="ECO:0007669"/>
    <property type="project" value="UniProtKB-KW"/>
</dbReference>
<dbReference type="EMBL" id="CAJPVJ010010441">
    <property type="protein sequence ID" value="CAG2173219.1"/>
    <property type="molecule type" value="Genomic_DNA"/>
</dbReference>
<dbReference type="InterPro" id="IPR002347">
    <property type="entry name" value="SDR_fam"/>
</dbReference>
<protein>
    <submittedName>
        <fullName evidence="3">Uncharacterized protein</fullName>
    </submittedName>
</protein>
<organism evidence="3">
    <name type="scientific">Oppiella nova</name>
    <dbReference type="NCBI Taxonomy" id="334625"/>
    <lineage>
        <taxon>Eukaryota</taxon>
        <taxon>Metazoa</taxon>
        <taxon>Ecdysozoa</taxon>
        <taxon>Arthropoda</taxon>
        <taxon>Chelicerata</taxon>
        <taxon>Arachnida</taxon>
        <taxon>Acari</taxon>
        <taxon>Acariformes</taxon>
        <taxon>Sarcoptiformes</taxon>
        <taxon>Oribatida</taxon>
        <taxon>Brachypylina</taxon>
        <taxon>Oppioidea</taxon>
        <taxon>Oppiidae</taxon>
        <taxon>Oppiella</taxon>
    </lineage>
</organism>
<name>A0A7R9QTB0_9ACAR</name>
<evidence type="ECO:0000313" key="3">
    <source>
        <dbReference type="EMBL" id="CAD7656032.1"/>
    </source>
</evidence>
<dbReference type="PRINTS" id="PR00081">
    <property type="entry name" value="GDHRDH"/>
</dbReference>
<dbReference type="PRINTS" id="PR00080">
    <property type="entry name" value="SDRFAMILY"/>
</dbReference>
<evidence type="ECO:0000256" key="1">
    <source>
        <dbReference type="ARBA" id="ARBA00023002"/>
    </source>
</evidence>
<gene>
    <name evidence="3" type="ORF">ONB1V03_LOCUS12672</name>
</gene>
<dbReference type="PANTHER" id="PTHR43157:SF73">
    <property type="entry name" value="WW DOMAIN-CONTAINING OXIDOREDUCTASE-LIKE PROTEIN"/>
    <property type="match status" value="1"/>
</dbReference>
<dbReference type="AlphaFoldDB" id="A0A7R9QTB0"/>
<dbReference type="CDD" id="cd05327">
    <property type="entry name" value="retinol-DH_like_SDR_c_like"/>
    <property type="match status" value="1"/>
</dbReference>
<reference evidence="3" key="1">
    <citation type="submission" date="2020-11" db="EMBL/GenBank/DDBJ databases">
        <authorList>
            <person name="Tran Van P."/>
        </authorList>
    </citation>
    <scope>NUCLEOTIDE SEQUENCE</scope>
</reference>
<dbReference type="EMBL" id="OC925266">
    <property type="protein sequence ID" value="CAD7656032.1"/>
    <property type="molecule type" value="Genomic_DNA"/>
</dbReference>
<dbReference type="Pfam" id="PF00106">
    <property type="entry name" value="adh_short"/>
    <property type="match status" value="1"/>
</dbReference>